<dbReference type="PROSITE" id="PS51186">
    <property type="entry name" value="GNAT"/>
    <property type="match status" value="1"/>
</dbReference>
<dbReference type="GO" id="GO:0016747">
    <property type="term" value="F:acyltransferase activity, transferring groups other than amino-acyl groups"/>
    <property type="evidence" value="ECO:0007669"/>
    <property type="project" value="InterPro"/>
</dbReference>
<gene>
    <name evidence="2" type="primary">rimI</name>
    <name evidence="2" type="ordered locus">PCC_0793</name>
</gene>
<geneLocation type="organellar chromatophore" evidence="2"/>
<dbReference type="SUPFAM" id="SSF55729">
    <property type="entry name" value="Acyl-CoA N-acyltransferases (Nat)"/>
    <property type="match status" value="1"/>
</dbReference>
<dbReference type="AlphaFoldDB" id="B1X5I8"/>
<dbReference type="GeneID" id="6481984"/>
<dbReference type="InterPro" id="IPR016181">
    <property type="entry name" value="Acyl_CoA_acyltransferase"/>
</dbReference>
<accession>B1X5I8</accession>
<keyword evidence="2" id="KW-0808">Transferase</keyword>
<name>B1X5I8_PAUCH</name>
<proteinExistence type="predicted"/>
<organism evidence="2">
    <name type="scientific">Paulinella chromatophora</name>
    <dbReference type="NCBI Taxonomy" id="39717"/>
    <lineage>
        <taxon>Eukaryota</taxon>
        <taxon>Sar</taxon>
        <taxon>Rhizaria</taxon>
        <taxon>Cercozoa</taxon>
        <taxon>Imbricatea</taxon>
        <taxon>Silicofilosea</taxon>
        <taxon>Euglyphida</taxon>
        <taxon>Paulinellidae</taxon>
        <taxon>Paulinella</taxon>
    </lineage>
</organism>
<keyword evidence="2" id="KW-0934">Plastid</keyword>
<evidence type="ECO:0000313" key="2">
    <source>
        <dbReference type="EMBL" id="ACB43207.1"/>
    </source>
</evidence>
<dbReference type="RefSeq" id="YP_002049417.1">
    <property type="nucleotide sequence ID" value="NC_011087.1"/>
</dbReference>
<feature type="domain" description="N-acetyltransferase" evidence="1">
    <location>
        <begin position="9"/>
        <end position="151"/>
    </location>
</feature>
<sequence>MNTLHLNAIIVRSLGPHDYLNCIKLDNETLGGLWSESQWIQELEDMNRPCIGIWTKGKLLAIGCGWMVADELHITMITVAIHRQRAGLGYQIISILLNQGRILGAKHATLEVNAKNHVAIQLYKKIGFLIAGDRSAYYKKNENAIIHWLKL</sequence>
<dbReference type="EMBL" id="CP000815">
    <property type="protein sequence ID" value="ACB43207.1"/>
    <property type="molecule type" value="Genomic_DNA"/>
</dbReference>
<evidence type="ECO:0000259" key="1">
    <source>
        <dbReference type="PROSITE" id="PS51186"/>
    </source>
</evidence>
<dbReference type="Pfam" id="PF00583">
    <property type="entry name" value="Acetyltransf_1"/>
    <property type="match status" value="1"/>
</dbReference>
<protein>
    <submittedName>
        <fullName evidence="2">Putative ribosomal-protein-alanine acetyltransferase</fullName>
    </submittedName>
</protein>
<dbReference type="InterPro" id="IPR000182">
    <property type="entry name" value="GNAT_dom"/>
</dbReference>
<dbReference type="Gene3D" id="3.40.630.30">
    <property type="match status" value="1"/>
</dbReference>
<reference evidence="2" key="2">
    <citation type="journal article" date="2008" name="Curr. Biol.">
        <title>Chromatophore genome sequence of Paulinella sheds light on acquisition of photosynthesis by eukaryotes.</title>
        <authorList>
            <person name="Nowack E.C.M."/>
            <person name="Melkonian M."/>
            <person name="Gloeckner G."/>
        </authorList>
    </citation>
    <scope>NUCLEOTIDE SEQUENCE [LARGE SCALE GENOMIC DNA]</scope>
</reference>
<reference evidence="2" key="1">
    <citation type="submission" date="2007-08" db="EMBL/GenBank/DDBJ databases">
        <authorList>
            <person name="Gloeckner G."/>
            <person name="Nowack E."/>
            <person name="Melkonian M."/>
        </authorList>
    </citation>
    <scope>NUCLEOTIDE SEQUENCE</scope>
</reference>